<dbReference type="OrthoDB" id="8403456at2"/>
<gene>
    <name evidence="1" type="ORF">CO666_06585</name>
    <name evidence="2" type="ORF">EFR84_31885</name>
</gene>
<organism evidence="1 3">
    <name type="scientific">Rhizobium chutanense</name>
    <dbReference type="NCBI Taxonomy" id="2035448"/>
    <lineage>
        <taxon>Bacteria</taxon>
        <taxon>Pseudomonadati</taxon>
        <taxon>Pseudomonadota</taxon>
        <taxon>Alphaproteobacteria</taxon>
        <taxon>Hyphomicrobiales</taxon>
        <taxon>Rhizobiaceae</taxon>
        <taxon>Rhizobium/Agrobacterium group</taxon>
        <taxon>Rhizobium</taxon>
    </lineage>
</organism>
<dbReference type="Proteomes" id="UP000278081">
    <property type="component" value="Unassembled WGS sequence"/>
</dbReference>
<dbReference type="Proteomes" id="UP000220768">
    <property type="component" value="Unassembled WGS sequence"/>
</dbReference>
<reference evidence="2 4" key="2">
    <citation type="submission" date="2018-11" db="EMBL/GenBank/DDBJ databases">
        <title>Rhizobium chutanense sp. nov., isolated from root nodules of Phaseolus vulgaris in China.</title>
        <authorList>
            <person name="Huo Y."/>
        </authorList>
    </citation>
    <scope>NUCLEOTIDE SEQUENCE [LARGE SCALE GENOMIC DNA]</scope>
    <source>
        <strain evidence="2 4">C16</strain>
    </source>
</reference>
<name>A0A2A6JGF0_9HYPH</name>
<protein>
    <submittedName>
        <fullName evidence="1">Uncharacterized protein</fullName>
    </submittedName>
</protein>
<evidence type="ECO:0000313" key="2">
    <source>
        <dbReference type="EMBL" id="RUL96751.1"/>
    </source>
</evidence>
<evidence type="ECO:0000313" key="1">
    <source>
        <dbReference type="EMBL" id="PDT05280.1"/>
    </source>
</evidence>
<keyword evidence="3" id="KW-1185">Reference proteome</keyword>
<comment type="caution">
    <text evidence="1">The sequence shown here is derived from an EMBL/GenBank/DDBJ whole genome shotgun (WGS) entry which is preliminary data.</text>
</comment>
<evidence type="ECO:0000313" key="4">
    <source>
        <dbReference type="Proteomes" id="UP000278081"/>
    </source>
</evidence>
<dbReference type="AlphaFoldDB" id="A0A2A6JGF0"/>
<accession>A0A432NB44</accession>
<dbReference type="RefSeq" id="WP_097611271.1">
    <property type="nucleotide sequence ID" value="NZ_ML133794.1"/>
</dbReference>
<accession>A0A2A6JGF0</accession>
<evidence type="ECO:0000313" key="3">
    <source>
        <dbReference type="Proteomes" id="UP000220768"/>
    </source>
</evidence>
<sequence>MDMYILARRFSIITLFAAIFAFTFSAVVVHNGGGGAQSHFGASYTCLERTGTFCTPSVQ</sequence>
<proteinExistence type="predicted"/>
<dbReference type="EMBL" id="RJTJ01000047">
    <property type="protein sequence ID" value="RUL96751.1"/>
    <property type="molecule type" value="Genomic_DNA"/>
</dbReference>
<reference evidence="1 3" key="1">
    <citation type="submission" date="2017-09" db="EMBL/GenBank/DDBJ databases">
        <title>Comparative genomics of rhizobia isolated from Phaseolus vulgaris in China.</title>
        <authorList>
            <person name="Tong W."/>
        </authorList>
    </citation>
    <scope>NUCLEOTIDE SEQUENCE [LARGE SCALE GENOMIC DNA]</scope>
    <source>
        <strain evidence="1 3">C5</strain>
    </source>
</reference>
<dbReference type="EMBL" id="NWSV01000003">
    <property type="protein sequence ID" value="PDT05280.1"/>
    <property type="molecule type" value="Genomic_DNA"/>
</dbReference>